<feature type="domain" description="DNA methylase adenine-specific" evidence="7">
    <location>
        <begin position="76"/>
        <end position="189"/>
    </location>
</feature>
<dbReference type="EC" id="2.1.1.72" evidence="1"/>
<protein>
    <recommendedName>
        <fullName evidence="1">site-specific DNA-methyltransferase (adenine-specific)</fullName>
        <ecNumber evidence="1">2.1.1.72</ecNumber>
    </recommendedName>
</protein>
<accession>A0ABP9W547</accession>
<dbReference type="Pfam" id="PF02384">
    <property type="entry name" value="N6_Mtase"/>
    <property type="match status" value="1"/>
</dbReference>
<evidence type="ECO:0000256" key="6">
    <source>
        <dbReference type="ARBA" id="ARBA00047942"/>
    </source>
</evidence>
<dbReference type="RefSeq" id="WP_345462430.1">
    <property type="nucleotide sequence ID" value="NZ_BAABRP010000002.1"/>
</dbReference>
<dbReference type="PRINTS" id="PR00507">
    <property type="entry name" value="N12N6MTFRASE"/>
</dbReference>
<name>A0ABP9W547_9DEIO</name>
<dbReference type="PANTHER" id="PTHR42933:SF1">
    <property type="entry name" value="SITE-SPECIFIC DNA-METHYLTRANSFERASE (ADENINE-SPECIFIC)"/>
    <property type="match status" value="1"/>
</dbReference>
<gene>
    <name evidence="8" type="ORF">Dcar01_01205</name>
</gene>
<evidence type="ECO:0000313" key="8">
    <source>
        <dbReference type="EMBL" id="GAA5512491.1"/>
    </source>
</evidence>
<evidence type="ECO:0000256" key="5">
    <source>
        <dbReference type="ARBA" id="ARBA00022747"/>
    </source>
</evidence>
<keyword evidence="5" id="KW-0680">Restriction system</keyword>
<dbReference type="Gene3D" id="3.40.50.150">
    <property type="entry name" value="Vaccinia Virus protein VP39"/>
    <property type="match status" value="1"/>
</dbReference>
<dbReference type="InterPro" id="IPR003356">
    <property type="entry name" value="DNA_methylase_A-5"/>
</dbReference>
<dbReference type="PANTHER" id="PTHR42933">
    <property type="entry name" value="SLR6095 PROTEIN"/>
    <property type="match status" value="1"/>
</dbReference>
<evidence type="ECO:0000313" key="9">
    <source>
        <dbReference type="Proteomes" id="UP001401887"/>
    </source>
</evidence>
<dbReference type="SUPFAM" id="SSF53335">
    <property type="entry name" value="S-adenosyl-L-methionine-dependent methyltransferases"/>
    <property type="match status" value="1"/>
</dbReference>
<comment type="caution">
    <text evidence="8">The sequence shown here is derived from an EMBL/GenBank/DDBJ whole genome shotgun (WGS) entry which is preliminary data.</text>
</comment>
<dbReference type="InterPro" id="IPR051537">
    <property type="entry name" value="DNA_Adenine_Mtase"/>
</dbReference>
<organism evidence="8 9">
    <name type="scientific">Deinococcus carri</name>
    <dbReference type="NCBI Taxonomy" id="1211323"/>
    <lineage>
        <taxon>Bacteria</taxon>
        <taxon>Thermotogati</taxon>
        <taxon>Deinococcota</taxon>
        <taxon>Deinococci</taxon>
        <taxon>Deinococcales</taxon>
        <taxon>Deinococcaceae</taxon>
        <taxon>Deinococcus</taxon>
    </lineage>
</organism>
<keyword evidence="3" id="KW-0808">Transferase</keyword>
<dbReference type="EMBL" id="BAABRP010000002">
    <property type="protein sequence ID" value="GAA5512491.1"/>
    <property type="molecule type" value="Genomic_DNA"/>
</dbReference>
<evidence type="ECO:0000259" key="7">
    <source>
        <dbReference type="Pfam" id="PF02384"/>
    </source>
</evidence>
<evidence type="ECO:0000256" key="2">
    <source>
        <dbReference type="ARBA" id="ARBA00022603"/>
    </source>
</evidence>
<dbReference type="Proteomes" id="UP001401887">
    <property type="component" value="Unassembled WGS sequence"/>
</dbReference>
<keyword evidence="9" id="KW-1185">Reference proteome</keyword>
<sequence length="232" mass="25187">MTNPRWLKIALKLEQRHSDVFRDLVTLDACVCSSGQREDEYRLTAGKFTSEELNGLCEAFGDLLRLKLEDPFLDLFSETYMGRLGKDAQRHLGEVYTPSSVALLMTKLVMHPPVPGDTLKVAEPAAGSGTLVLAAAHALEDLGVSRLHMQVVATDLNPCAVDMALVNLGLASIPAVVRHGNSLTGQVFREYSTPAWPFACPYSGEPDTNRLQGSDVLGILRLTVPLPVETTG</sequence>
<reference evidence="8 9" key="1">
    <citation type="submission" date="2024-02" db="EMBL/GenBank/DDBJ databases">
        <title>Deinococcus carri NBRC 110142.</title>
        <authorList>
            <person name="Ichikawa N."/>
            <person name="Katano-Makiyama Y."/>
            <person name="Hidaka K."/>
        </authorList>
    </citation>
    <scope>NUCLEOTIDE SEQUENCE [LARGE SCALE GENOMIC DNA]</scope>
    <source>
        <strain evidence="8 9">NBRC 110142</strain>
    </source>
</reference>
<keyword evidence="4" id="KW-0949">S-adenosyl-L-methionine</keyword>
<keyword evidence="2" id="KW-0489">Methyltransferase</keyword>
<comment type="catalytic activity">
    <reaction evidence="6">
        <text>a 2'-deoxyadenosine in DNA + S-adenosyl-L-methionine = an N(6)-methyl-2'-deoxyadenosine in DNA + S-adenosyl-L-homocysteine + H(+)</text>
        <dbReference type="Rhea" id="RHEA:15197"/>
        <dbReference type="Rhea" id="RHEA-COMP:12418"/>
        <dbReference type="Rhea" id="RHEA-COMP:12419"/>
        <dbReference type="ChEBI" id="CHEBI:15378"/>
        <dbReference type="ChEBI" id="CHEBI:57856"/>
        <dbReference type="ChEBI" id="CHEBI:59789"/>
        <dbReference type="ChEBI" id="CHEBI:90615"/>
        <dbReference type="ChEBI" id="CHEBI:90616"/>
        <dbReference type="EC" id="2.1.1.72"/>
    </reaction>
</comment>
<evidence type="ECO:0000256" key="4">
    <source>
        <dbReference type="ARBA" id="ARBA00022691"/>
    </source>
</evidence>
<evidence type="ECO:0000256" key="3">
    <source>
        <dbReference type="ARBA" id="ARBA00022679"/>
    </source>
</evidence>
<evidence type="ECO:0000256" key="1">
    <source>
        <dbReference type="ARBA" id="ARBA00011900"/>
    </source>
</evidence>
<proteinExistence type="predicted"/>
<dbReference type="InterPro" id="IPR029063">
    <property type="entry name" value="SAM-dependent_MTases_sf"/>
</dbReference>